<evidence type="ECO:0000313" key="9">
    <source>
        <dbReference type="Proteomes" id="UP000694414"/>
    </source>
</evidence>
<dbReference type="InterPro" id="IPR002328">
    <property type="entry name" value="ADH_Zn_CS"/>
</dbReference>
<reference evidence="8" key="1">
    <citation type="submission" date="2025-08" db="UniProtKB">
        <authorList>
            <consortium name="Ensembl"/>
        </authorList>
    </citation>
    <scope>IDENTIFICATION</scope>
</reference>
<evidence type="ECO:0000256" key="3">
    <source>
        <dbReference type="ARBA" id="ARBA00022833"/>
    </source>
</evidence>
<reference evidence="8" key="2">
    <citation type="submission" date="2025-09" db="UniProtKB">
        <authorList>
            <consortium name="Ensembl"/>
        </authorList>
    </citation>
    <scope>IDENTIFICATION</scope>
</reference>
<keyword evidence="9" id="KW-1185">Reference proteome</keyword>
<keyword evidence="2" id="KW-0479">Metal-binding</keyword>
<dbReference type="GeneTree" id="ENSGT00940000155234"/>
<keyword evidence="4" id="KW-0007">Acetylation</keyword>
<dbReference type="Pfam" id="PF08240">
    <property type="entry name" value="ADH_N"/>
    <property type="match status" value="1"/>
</dbReference>
<dbReference type="GO" id="GO:0042572">
    <property type="term" value="P:retinol metabolic process"/>
    <property type="evidence" value="ECO:0007669"/>
    <property type="project" value="TreeGrafter"/>
</dbReference>
<dbReference type="PANTHER" id="PTHR43880:SF1">
    <property type="entry name" value="ALCOHOL DEHYDROGENASE 1A"/>
    <property type="match status" value="1"/>
</dbReference>
<evidence type="ECO:0000256" key="5">
    <source>
        <dbReference type="ARBA" id="ARBA00023002"/>
    </source>
</evidence>
<keyword evidence="6" id="KW-0520">NAD</keyword>
<evidence type="ECO:0000256" key="4">
    <source>
        <dbReference type="ARBA" id="ARBA00022990"/>
    </source>
</evidence>
<sequence>MVIKCKAAVLWELNKPFSIEEVEVAPPKAYEVRVKIVAVGICRSDDHVVSGTIVLPLPAIAGHEAAGIVESVGEGVTTVKPVWSSPPNNPG</sequence>
<dbReference type="EC" id="1.1.1.1" evidence="1"/>
<dbReference type="AlphaFoldDB" id="A0A8C8YN43"/>
<proteinExistence type="predicted"/>
<accession>A0A8C8YN43</accession>
<dbReference type="InterPro" id="IPR011032">
    <property type="entry name" value="GroES-like_sf"/>
</dbReference>
<name>A0A8C8YN43_PROSS</name>
<evidence type="ECO:0000256" key="6">
    <source>
        <dbReference type="ARBA" id="ARBA00023027"/>
    </source>
</evidence>
<dbReference type="PROSITE" id="PS00059">
    <property type="entry name" value="ADH_ZINC"/>
    <property type="match status" value="1"/>
</dbReference>
<dbReference type="GO" id="GO:0042573">
    <property type="term" value="P:retinoic acid metabolic process"/>
    <property type="evidence" value="ECO:0007669"/>
    <property type="project" value="TreeGrafter"/>
</dbReference>
<evidence type="ECO:0000259" key="7">
    <source>
        <dbReference type="Pfam" id="PF08240"/>
    </source>
</evidence>
<dbReference type="Proteomes" id="UP000694414">
    <property type="component" value="Unplaced"/>
</dbReference>
<evidence type="ECO:0000256" key="1">
    <source>
        <dbReference type="ARBA" id="ARBA00013190"/>
    </source>
</evidence>
<dbReference type="GO" id="GO:0005829">
    <property type="term" value="C:cytosol"/>
    <property type="evidence" value="ECO:0007669"/>
    <property type="project" value="TreeGrafter"/>
</dbReference>
<evidence type="ECO:0000313" key="8">
    <source>
        <dbReference type="Ensembl" id="ENSPSMP00000003216.1"/>
    </source>
</evidence>
<dbReference type="PANTHER" id="PTHR43880">
    <property type="entry name" value="ALCOHOL DEHYDROGENASE"/>
    <property type="match status" value="1"/>
</dbReference>
<dbReference type="GO" id="GO:0004745">
    <property type="term" value="F:all-trans-retinol dehydrogenase (NAD+) activity"/>
    <property type="evidence" value="ECO:0007669"/>
    <property type="project" value="TreeGrafter"/>
</dbReference>
<feature type="domain" description="Alcohol dehydrogenase-like N-terminal" evidence="7">
    <location>
        <begin position="29"/>
        <end position="80"/>
    </location>
</feature>
<dbReference type="InterPro" id="IPR013154">
    <property type="entry name" value="ADH-like_N"/>
</dbReference>
<dbReference type="SUPFAM" id="SSF50129">
    <property type="entry name" value="GroES-like"/>
    <property type="match status" value="1"/>
</dbReference>
<organism evidence="8 9">
    <name type="scientific">Prolemur simus</name>
    <name type="common">Greater bamboo lemur</name>
    <name type="synonym">Hapalemur simus</name>
    <dbReference type="NCBI Taxonomy" id="1328070"/>
    <lineage>
        <taxon>Eukaryota</taxon>
        <taxon>Metazoa</taxon>
        <taxon>Chordata</taxon>
        <taxon>Craniata</taxon>
        <taxon>Vertebrata</taxon>
        <taxon>Euteleostomi</taxon>
        <taxon>Mammalia</taxon>
        <taxon>Eutheria</taxon>
        <taxon>Euarchontoglires</taxon>
        <taxon>Primates</taxon>
        <taxon>Strepsirrhini</taxon>
        <taxon>Lemuriformes</taxon>
        <taxon>Lemuridae</taxon>
        <taxon>Prolemur</taxon>
    </lineage>
</organism>
<keyword evidence="3" id="KW-0862">Zinc</keyword>
<evidence type="ECO:0000256" key="2">
    <source>
        <dbReference type="ARBA" id="ARBA00022723"/>
    </source>
</evidence>
<keyword evidence="5" id="KW-0560">Oxidoreductase</keyword>
<dbReference type="GO" id="GO:0008270">
    <property type="term" value="F:zinc ion binding"/>
    <property type="evidence" value="ECO:0007669"/>
    <property type="project" value="InterPro"/>
</dbReference>
<dbReference type="Ensembl" id="ENSPSMT00000003905.1">
    <property type="protein sequence ID" value="ENSPSMP00000003216.1"/>
    <property type="gene ID" value="ENSPSMG00000002633.1"/>
</dbReference>
<protein>
    <recommendedName>
        <fullName evidence="1">alcohol dehydrogenase</fullName>
        <ecNumber evidence="1">1.1.1.1</ecNumber>
    </recommendedName>
</protein>
<dbReference type="Gene3D" id="3.90.180.10">
    <property type="entry name" value="Medium-chain alcohol dehydrogenases, catalytic domain"/>
    <property type="match status" value="1"/>
</dbReference>